<organism evidence="3 4">
    <name type="scientific">Roseibium aestuarii</name>
    <dbReference type="NCBI Taxonomy" id="2600299"/>
    <lineage>
        <taxon>Bacteria</taxon>
        <taxon>Pseudomonadati</taxon>
        <taxon>Pseudomonadota</taxon>
        <taxon>Alphaproteobacteria</taxon>
        <taxon>Hyphomicrobiales</taxon>
        <taxon>Stappiaceae</taxon>
        <taxon>Roseibium</taxon>
    </lineage>
</organism>
<gene>
    <name evidence="3" type="ORF">ACFSC7_12230</name>
</gene>
<proteinExistence type="predicted"/>
<dbReference type="Proteomes" id="UP001597327">
    <property type="component" value="Unassembled WGS sequence"/>
</dbReference>
<evidence type="ECO:0000259" key="2">
    <source>
        <dbReference type="Pfam" id="PF02120"/>
    </source>
</evidence>
<feature type="region of interest" description="Disordered" evidence="1">
    <location>
        <begin position="376"/>
        <end position="399"/>
    </location>
</feature>
<feature type="region of interest" description="Disordered" evidence="1">
    <location>
        <begin position="287"/>
        <end position="355"/>
    </location>
</feature>
<dbReference type="Gene3D" id="3.30.750.140">
    <property type="match status" value="1"/>
</dbReference>
<feature type="compositionally biased region" description="Low complexity" evidence="1">
    <location>
        <begin position="199"/>
        <end position="214"/>
    </location>
</feature>
<keyword evidence="3" id="KW-0966">Cell projection</keyword>
<feature type="compositionally biased region" description="Low complexity" evidence="1">
    <location>
        <begin position="287"/>
        <end position="297"/>
    </location>
</feature>
<comment type="caution">
    <text evidence="3">The sequence shown here is derived from an EMBL/GenBank/DDBJ whole genome shotgun (WGS) entry which is preliminary data.</text>
</comment>
<sequence>MSGPALSAGSAGSDAALPIGVPGAFQSLLGGEAGAGVPAATAEGGFGGSGLPRPGVSGAAEMVVPPAELSEVPALDEEELVEELVASLMAPAVPVVQTPVPTGEIADPLTSAPAVSGQSAASDAGLPEIAGEGSVDAGAPLPSGAAGLPQAPASGQAAGLRSVAGTDPAGDALPVASVAAVSGTSAGDAPDQEPFATTADAAAASDDTAPDQTTGSGAASREAIVAGDTLADRAPPSTEFDPGVKETALAADPSRGRRWRDGLPLEARAGAARDGADGVVQVPVDPAAAASSRNGAAPTDISQVQAAKPGEAPTAVPAEASGRGVTRGADPAATSAPVSPAAAAVTPGATGAQGASPLDQLAAQADAAGLVSVSARRAPAPDAERPVATATTGASAPSVMGESDLLTADAVTGVEEGGEVASAAPRAATAGGAASATTAQAVDVVSGAETDPVDLAAGPDVAVEDDPQGLKRLGGVQVVPGQVNGGEQAASAPAGPANAVTAAVMEGQVGASGGVFTSVDDAVAGAALATTLDAEAGYDVSLDPYGLTGGLTTQSMTNGESLSTGRASALPQPTQAQSGHVATQVAGAMANSLAKGETKFQMRFDPPELGRVDVSLKVAKDGTVHAHLTVERPETLDMFLRDQRGLERAFQEAGLKADMENLQFSLQDQGGQAFAGNEGGQDQSAPSWSQASGAGGAEEPAAVAEVAARYGARGSSGLDIRI</sequence>
<feature type="domain" description="Flagellar hook-length control protein-like C-terminal" evidence="2">
    <location>
        <begin position="590"/>
        <end position="672"/>
    </location>
</feature>
<keyword evidence="4" id="KW-1185">Reference proteome</keyword>
<dbReference type="EMBL" id="JBHUFA010000004">
    <property type="protein sequence ID" value="MFD1696287.1"/>
    <property type="molecule type" value="Genomic_DNA"/>
</dbReference>
<dbReference type="InterPro" id="IPR021136">
    <property type="entry name" value="Flagellar_hook_control-like_C"/>
</dbReference>
<feature type="region of interest" description="Disordered" evidence="1">
    <location>
        <begin position="199"/>
        <end position="260"/>
    </location>
</feature>
<evidence type="ECO:0000256" key="1">
    <source>
        <dbReference type="SAM" id="MobiDB-lite"/>
    </source>
</evidence>
<dbReference type="CDD" id="cd17470">
    <property type="entry name" value="T3SS_Flik_C"/>
    <property type="match status" value="1"/>
</dbReference>
<feature type="region of interest" description="Disordered" evidence="1">
    <location>
        <begin position="34"/>
        <end position="53"/>
    </location>
</feature>
<name>A0ABW4JWU1_9HYPH</name>
<accession>A0ABW4JWU1</accession>
<evidence type="ECO:0000313" key="3">
    <source>
        <dbReference type="EMBL" id="MFD1696287.1"/>
    </source>
</evidence>
<keyword evidence="3" id="KW-0969">Cilium</keyword>
<dbReference type="InterPro" id="IPR038610">
    <property type="entry name" value="FliK-like_C_sf"/>
</dbReference>
<protein>
    <submittedName>
        <fullName evidence="3">Flagellar hook-length control protein FliK</fullName>
    </submittedName>
</protein>
<evidence type="ECO:0000313" key="4">
    <source>
        <dbReference type="Proteomes" id="UP001597327"/>
    </source>
</evidence>
<feature type="compositionally biased region" description="Low complexity" evidence="1">
    <location>
        <begin position="331"/>
        <end position="355"/>
    </location>
</feature>
<keyword evidence="3" id="KW-0282">Flagellum</keyword>
<feature type="compositionally biased region" description="Low complexity" evidence="1">
    <location>
        <begin position="683"/>
        <end position="702"/>
    </location>
</feature>
<feature type="region of interest" description="Disordered" evidence="1">
    <location>
        <begin position="671"/>
        <end position="702"/>
    </location>
</feature>
<dbReference type="Pfam" id="PF02120">
    <property type="entry name" value="Flg_hook"/>
    <property type="match status" value="1"/>
</dbReference>
<feature type="compositionally biased region" description="Low complexity" evidence="1">
    <location>
        <begin position="137"/>
        <end position="153"/>
    </location>
</feature>
<feature type="region of interest" description="Disordered" evidence="1">
    <location>
        <begin position="107"/>
        <end position="153"/>
    </location>
</feature>
<reference evidence="4" key="1">
    <citation type="journal article" date="2019" name="Int. J. Syst. Evol. Microbiol.">
        <title>The Global Catalogue of Microorganisms (GCM) 10K type strain sequencing project: providing services to taxonomists for standard genome sequencing and annotation.</title>
        <authorList>
            <consortium name="The Broad Institute Genomics Platform"/>
            <consortium name="The Broad Institute Genome Sequencing Center for Infectious Disease"/>
            <person name="Wu L."/>
            <person name="Ma J."/>
        </authorList>
    </citation>
    <scope>NUCLEOTIDE SEQUENCE [LARGE SCALE GENOMIC DNA]</scope>
    <source>
        <strain evidence="4">JCM 3369</strain>
    </source>
</reference>
<dbReference type="RefSeq" id="WP_149892816.1">
    <property type="nucleotide sequence ID" value="NZ_JBHUFA010000004.1"/>
</dbReference>